<evidence type="ECO:0000313" key="3">
    <source>
        <dbReference type="Proteomes" id="UP001472677"/>
    </source>
</evidence>
<feature type="transmembrane region" description="Helical" evidence="1">
    <location>
        <begin position="37"/>
        <end position="55"/>
    </location>
</feature>
<organism evidence="2 3">
    <name type="scientific">Hibiscus sabdariffa</name>
    <name type="common">roselle</name>
    <dbReference type="NCBI Taxonomy" id="183260"/>
    <lineage>
        <taxon>Eukaryota</taxon>
        <taxon>Viridiplantae</taxon>
        <taxon>Streptophyta</taxon>
        <taxon>Embryophyta</taxon>
        <taxon>Tracheophyta</taxon>
        <taxon>Spermatophyta</taxon>
        <taxon>Magnoliopsida</taxon>
        <taxon>eudicotyledons</taxon>
        <taxon>Gunneridae</taxon>
        <taxon>Pentapetalae</taxon>
        <taxon>rosids</taxon>
        <taxon>malvids</taxon>
        <taxon>Malvales</taxon>
        <taxon>Malvaceae</taxon>
        <taxon>Malvoideae</taxon>
        <taxon>Hibiscus</taxon>
    </lineage>
</organism>
<evidence type="ECO:0000313" key="2">
    <source>
        <dbReference type="EMBL" id="KAK8601979.1"/>
    </source>
</evidence>
<comment type="caution">
    <text evidence="2">The sequence shown here is derived from an EMBL/GenBank/DDBJ whole genome shotgun (WGS) entry which is preliminary data.</text>
</comment>
<proteinExistence type="predicted"/>
<gene>
    <name evidence="2" type="ORF">V6N12_051801</name>
</gene>
<dbReference type="Proteomes" id="UP001472677">
    <property type="component" value="Unassembled WGS sequence"/>
</dbReference>
<accession>A0ABR2GGE0</accession>
<keyword evidence="3" id="KW-1185">Reference proteome</keyword>
<reference evidence="2 3" key="1">
    <citation type="journal article" date="2024" name="G3 (Bethesda)">
        <title>Genome assembly of Hibiscus sabdariffa L. provides insights into metabolisms of medicinal natural products.</title>
        <authorList>
            <person name="Kim T."/>
        </authorList>
    </citation>
    <scope>NUCLEOTIDE SEQUENCE [LARGE SCALE GENOMIC DNA]</scope>
    <source>
        <strain evidence="2">TK-2024</strain>
        <tissue evidence="2">Old leaves</tissue>
    </source>
</reference>
<sequence>MKKLTRVVAEKSFFVYLYLQGWMIVDHQEAFVDNGALPVMVFYITYLLSFVDHGIQRRQYRFERRCLMQGQSPISNVGKARRSLSLA</sequence>
<protein>
    <submittedName>
        <fullName evidence="2">Uncharacterized protein</fullName>
    </submittedName>
</protein>
<keyword evidence="1" id="KW-0472">Membrane</keyword>
<dbReference type="EMBL" id="JBBPBM010000001">
    <property type="protein sequence ID" value="KAK8601979.1"/>
    <property type="molecule type" value="Genomic_DNA"/>
</dbReference>
<keyword evidence="1" id="KW-0812">Transmembrane</keyword>
<feature type="transmembrane region" description="Helical" evidence="1">
    <location>
        <begin position="7"/>
        <end position="25"/>
    </location>
</feature>
<name>A0ABR2GGE0_9ROSI</name>
<keyword evidence="1" id="KW-1133">Transmembrane helix</keyword>
<evidence type="ECO:0000256" key="1">
    <source>
        <dbReference type="SAM" id="Phobius"/>
    </source>
</evidence>